<evidence type="ECO:0000313" key="3">
    <source>
        <dbReference type="Proteomes" id="UP000054538"/>
    </source>
</evidence>
<feature type="compositionally biased region" description="Polar residues" evidence="1">
    <location>
        <begin position="30"/>
        <end position="44"/>
    </location>
</feature>
<dbReference type="Proteomes" id="UP000054538">
    <property type="component" value="Unassembled WGS sequence"/>
</dbReference>
<reference evidence="3" key="2">
    <citation type="submission" date="2015-01" db="EMBL/GenBank/DDBJ databases">
        <title>Evolutionary Origins and Diversification of the Mycorrhizal Mutualists.</title>
        <authorList>
            <consortium name="DOE Joint Genome Institute"/>
            <consortium name="Mycorrhizal Genomics Consortium"/>
            <person name="Kohler A."/>
            <person name="Kuo A."/>
            <person name="Nagy L.G."/>
            <person name="Floudas D."/>
            <person name="Copeland A."/>
            <person name="Barry K.W."/>
            <person name="Cichocki N."/>
            <person name="Veneault-Fourrey C."/>
            <person name="LaButti K."/>
            <person name="Lindquist E.A."/>
            <person name="Lipzen A."/>
            <person name="Lundell T."/>
            <person name="Morin E."/>
            <person name="Murat C."/>
            <person name="Riley R."/>
            <person name="Ohm R."/>
            <person name="Sun H."/>
            <person name="Tunlid A."/>
            <person name="Henrissat B."/>
            <person name="Grigoriev I.V."/>
            <person name="Hibbett D.S."/>
            <person name="Martin F."/>
        </authorList>
    </citation>
    <scope>NUCLEOTIDE SEQUENCE [LARGE SCALE GENOMIC DNA]</scope>
    <source>
        <strain evidence="3">Ve08.2h10</strain>
    </source>
</reference>
<feature type="region of interest" description="Disordered" evidence="1">
    <location>
        <begin position="94"/>
        <end position="115"/>
    </location>
</feature>
<proteinExistence type="predicted"/>
<feature type="compositionally biased region" description="Polar residues" evidence="1">
    <location>
        <begin position="102"/>
        <end position="115"/>
    </location>
</feature>
<dbReference type="HOGENOM" id="CLU_2109812_0_0_1"/>
<feature type="region of interest" description="Disordered" evidence="1">
    <location>
        <begin position="30"/>
        <end position="53"/>
    </location>
</feature>
<dbReference type="AlphaFoldDB" id="A0A0D0DZ94"/>
<reference evidence="2 3" key="1">
    <citation type="submission" date="2014-04" db="EMBL/GenBank/DDBJ databases">
        <authorList>
            <consortium name="DOE Joint Genome Institute"/>
            <person name="Kuo A."/>
            <person name="Kohler A."/>
            <person name="Jargeat P."/>
            <person name="Nagy L.G."/>
            <person name="Floudas D."/>
            <person name="Copeland A."/>
            <person name="Barry K.W."/>
            <person name="Cichocki N."/>
            <person name="Veneault-Fourrey C."/>
            <person name="LaButti K."/>
            <person name="Lindquist E.A."/>
            <person name="Lipzen A."/>
            <person name="Lundell T."/>
            <person name="Morin E."/>
            <person name="Murat C."/>
            <person name="Sun H."/>
            <person name="Tunlid A."/>
            <person name="Henrissat B."/>
            <person name="Grigoriev I.V."/>
            <person name="Hibbett D.S."/>
            <person name="Martin F."/>
            <person name="Nordberg H.P."/>
            <person name="Cantor M.N."/>
            <person name="Hua S.X."/>
        </authorList>
    </citation>
    <scope>NUCLEOTIDE SEQUENCE [LARGE SCALE GENOMIC DNA]</scope>
    <source>
        <strain evidence="2 3">Ve08.2h10</strain>
    </source>
</reference>
<keyword evidence="3" id="KW-1185">Reference proteome</keyword>
<dbReference type="InParanoid" id="A0A0D0DZ94"/>
<organism evidence="2 3">
    <name type="scientific">Paxillus rubicundulus Ve08.2h10</name>
    <dbReference type="NCBI Taxonomy" id="930991"/>
    <lineage>
        <taxon>Eukaryota</taxon>
        <taxon>Fungi</taxon>
        <taxon>Dikarya</taxon>
        <taxon>Basidiomycota</taxon>
        <taxon>Agaricomycotina</taxon>
        <taxon>Agaricomycetes</taxon>
        <taxon>Agaricomycetidae</taxon>
        <taxon>Boletales</taxon>
        <taxon>Paxilineae</taxon>
        <taxon>Paxillaceae</taxon>
        <taxon>Paxillus</taxon>
    </lineage>
</organism>
<gene>
    <name evidence="2" type="ORF">PAXRUDRAFT_585165</name>
</gene>
<sequence length="115" mass="12912">MRVHTLALVVKPIRVNGGNCVARDLSIQDPSTTRNVNSDTNVTDIQHRDRQDQGYPYVSRTYSSLLPSPLAQRSPPRFPSPLVRVQPKCSSFLHGMHRTTETPHSSGVAKQSHYY</sequence>
<evidence type="ECO:0000313" key="2">
    <source>
        <dbReference type="EMBL" id="KIK92269.1"/>
    </source>
</evidence>
<dbReference type="EMBL" id="KN825296">
    <property type="protein sequence ID" value="KIK92269.1"/>
    <property type="molecule type" value="Genomic_DNA"/>
</dbReference>
<accession>A0A0D0DZ94</accession>
<name>A0A0D0DZ94_9AGAM</name>
<protein>
    <submittedName>
        <fullName evidence="2">Uncharacterized protein</fullName>
    </submittedName>
</protein>
<evidence type="ECO:0000256" key="1">
    <source>
        <dbReference type="SAM" id="MobiDB-lite"/>
    </source>
</evidence>